<evidence type="ECO:0000256" key="1">
    <source>
        <dbReference type="SAM" id="SignalP"/>
    </source>
</evidence>
<feature type="signal peptide" evidence="1">
    <location>
        <begin position="1"/>
        <end position="23"/>
    </location>
</feature>
<evidence type="ECO:0008006" key="4">
    <source>
        <dbReference type="Google" id="ProtNLM"/>
    </source>
</evidence>
<keyword evidence="1" id="KW-0732">Signal</keyword>
<organism evidence="2 3">
    <name type="scientific">Pristionchus mayeri</name>
    <dbReference type="NCBI Taxonomy" id="1317129"/>
    <lineage>
        <taxon>Eukaryota</taxon>
        <taxon>Metazoa</taxon>
        <taxon>Ecdysozoa</taxon>
        <taxon>Nematoda</taxon>
        <taxon>Chromadorea</taxon>
        <taxon>Rhabditida</taxon>
        <taxon>Rhabditina</taxon>
        <taxon>Diplogasteromorpha</taxon>
        <taxon>Diplogasteroidea</taxon>
        <taxon>Neodiplogasteridae</taxon>
        <taxon>Pristionchus</taxon>
    </lineage>
</organism>
<accession>A0AAN4Z563</accession>
<gene>
    <name evidence="2" type="ORF">PMAYCL1PPCAC_04456</name>
</gene>
<name>A0AAN4Z563_9BILA</name>
<proteinExistence type="predicted"/>
<dbReference type="AlphaFoldDB" id="A0AAN4Z563"/>
<feature type="non-terminal residue" evidence="2">
    <location>
        <position position="1"/>
    </location>
</feature>
<feature type="chain" id="PRO_5042878457" description="Secreted protein" evidence="1">
    <location>
        <begin position="24"/>
        <end position="281"/>
    </location>
</feature>
<sequence length="281" mass="31621">RDGNTDMIATLLIVIAITRSTLAAEGLHSSEQENEIAGIDLCTLRCKDNHMSKNMDNEWSSAFTLPILNLLRRTGNISAAHAKVHQICMEDLAFDDCLSRCNNTMEAEIIRLGLNSFADACESTKLESQLGCWKAHTNDIETGCLEYTTRLRRKMEMLSVNQSMTIVGDVCSEYVRFSGCLEQQFDNNCGYVSRSVEWTFLDIVSEDFVKLTRRMSERSRRSIFRMLSLKFKTLPLACSPSSTYRRDVTTDYLTGTGLFFSSPSRASVFHISSIVLALKLA</sequence>
<protein>
    <recommendedName>
        <fullName evidence="4">Secreted protein</fullName>
    </recommendedName>
</protein>
<dbReference type="EMBL" id="BTRK01000002">
    <property type="protein sequence ID" value="GMR34261.1"/>
    <property type="molecule type" value="Genomic_DNA"/>
</dbReference>
<comment type="caution">
    <text evidence="2">The sequence shown here is derived from an EMBL/GenBank/DDBJ whole genome shotgun (WGS) entry which is preliminary data.</text>
</comment>
<evidence type="ECO:0000313" key="2">
    <source>
        <dbReference type="EMBL" id="GMR34261.1"/>
    </source>
</evidence>
<dbReference type="Proteomes" id="UP001328107">
    <property type="component" value="Unassembled WGS sequence"/>
</dbReference>
<reference evidence="3" key="1">
    <citation type="submission" date="2022-10" db="EMBL/GenBank/DDBJ databases">
        <title>Genome assembly of Pristionchus species.</title>
        <authorList>
            <person name="Yoshida K."/>
            <person name="Sommer R.J."/>
        </authorList>
    </citation>
    <scope>NUCLEOTIDE SEQUENCE [LARGE SCALE GENOMIC DNA]</scope>
    <source>
        <strain evidence="3">RS5460</strain>
    </source>
</reference>
<keyword evidence="3" id="KW-1185">Reference proteome</keyword>
<evidence type="ECO:0000313" key="3">
    <source>
        <dbReference type="Proteomes" id="UP001328107"/>
    </source>
</evidence>